<evidence type="ECO:0000313" key="2">
    <source>
        <dbReference type="EMBL" id="KPI97059.1"/>
    </source>
</evidence>
<proteinExistence type="predicted"/>
<dbReference type="EMBL" id="KQ459591">
    <property type="protein sequence ID" value="KPI97059.1"/>
    <property type="molecule type" value="Genomic_DNA"/>
</dbReference>
<organism evidence="2 3">
    <name type="scientific">Papilio xuthus</name>
    <name type="common">Asian swallowtail butterfly</name>
    <dbReference type="NCBI Taxonomy" id="66420"/>
    <lineage>
        <taxon>Eukaryota</taxon>
        <taxon>Metazoa</taxon>
        <taxon>Ecdysozoa</taxon>
        <taxon>Arthropoda</taxon>
        <taxon>Hexapoda</taxon>
        <taxon>Insecta</taxon>
        <taxon>Pterygota</taxon>
        <taxon>Neoptera</taxon>
        <taxon>Endopterygota</taxon>
        <taxon>Lepidoptera</taxon>
        <taxon>Glossata</taxon>
        <taxon>Ditrysia</taxon>
        <taxon>Papilionoidea</taxon>
        <taxon>Papilionidae</taxon>
        <taxon>Papilioninae</taxon>
        <taxon>Papilio</taxon>
    </lineage>
</organism>
<keyword evidence="3" id="KW-1185">Reference proteome</keyword>
<accession>A0A194PWC7</accession>
<dbReference type="Proteomes" id="UP000053268">
    <property type="component" value="Unassembled WGS sequence"/>
</dbReference>
<sequence>MWQRLPAVRQRSAIVCLRLAAGRAPPVNGTSSQPGNTGHDRDGSTRKPHARAGTRYSCGRRTGRIITAAKFCFEARFNVAVARQPAHESSAHIESSLRVQNVRIAFRHAPLTIAFAAITSAKFDI</sequence>
<evidence type="ECO:0000256" key="1">
    <source>
        <dbReference type="SAM" id="MobiDB-lite"/>
    </source>
</evidence>
<protein>
    <submittedName>
        <fullName evidence="2">Uncharacterized protein</fullName>
    </submittedName>
</protein>
<feature type="region of interest" description="Disordered" evidence="1">
    <location>
        <begin position="25"/>
        <end position="56"/>
    </location>
</feature>
<reference evidence="2 3" key="1">
    <citation type="journal article" date="2015" name="Nat. Commun.">
        <title>Outbred genome sequencing and CRISPR/Cas9 gene editing in butterflies.</title>
        <authorList>
            <person name="Li X."/>
            <person name="Fan D."/>
            <person name="Zhang W."/>
            <person name="Liu G."/>
            <person name="Zhang L."/>
            <person name="Zhao L."/>
            <person name="Fang X."/>
            <person name="Chen L."/>
            <person name="Dong Y."/>
            <person name="Chen Y."/>
            <person name="Ding Y."/>
            <person name="Zhao R."/>
            <person name="Feng M."/>
            <person name="Zhu Y."/>
            <person name="Feng Y."/>
            <person name="Jiang X."/>
            <person name="Zhu D."/>
            <person name="Xiang H."/>
            <person name="Feng X."/>
            <person name="Li S."/>
            <person name="Wang J."/>
            <person name="Zhang G."/>
            <person name="Kronforst M.R."/>
            <person name="Wang W."/>
        </authorList>
    </citation>
    <scope>NUCLEOTIDE SEQUENCE [LARGE SCALE GENOMIC DNA]</scope>
    <source>
        <strain evidence="2">Ya'a_city_454_Px</strain>
        <tissue evidence="2">Whole body</tissue>
    </source>
</reference>
<gene>
    <name evidence="2" type="ORF">RR46_05676</name>
</gene>
<dbReference type="AlphaFoldDB" id="A0A194PWC7"/>
<evidence type="ECO:0000313" key="3">
    <source>
        <dbReference type="Proteomes" id="UP000053268"/>
    </source>
</evidence>
<name>A0A194PWC7_PAPXU</name>